<dbReference type="STRING" id="1927124.BST13_20940"/>
<evidence type="ECO:0000256" key="5">
    <source>
        <dbReference type="ARBA" id="ARBA00023002"/>
    </source>
</evidence>
<keyword evidence="9" id="KW-1185">Reference proteome</keyword>
<evidence type="ECO:0000313" key="8">
    <source>
        <dbReference type="EMBL" id="ORA33082.1"/>
    </source>
</evidence>
<evidence type="ECO:0000259" key="7">
    <source>
        <dbReference type="PROSITE" id="PS00083"/>
    </source>
</evidence>
<dbReference type="InterPro" id="IPR000627">
    <property type="entry name" value="Intradiol_dOase_C"/>
</dbReference>
<evidence type="ECO:0000256" key="4">
    <source>
        <dbReference type="ARBA" id="ARBA00022964"/>
    </source>
</evidence>
<evidence type="ECO:0000256" key="3">
    <source>
        <dbReference type="ARBA" id="ARBA00022723"/>
    </source>
</evidence>
<sequence>MTLSAKQQLREQDLVDQVVASFAATPDPRLRELMGAVVRHLHAFLREVRLTEAEWSTAIEFLTAVGHITDDRRQEFILLSDTLGASMQTIAMNNEAYANATEATVFGPFFVDDSPQIPTGGDIAAGASGEPCYVEGTVRDTCGGPIPGARLEVWEADDKGFYDVQYGDDRTAGRAHLFTEADGSFRFWGITPTPYPIPHDGPVGAMLAATGRSPMRAAHLHFMVTAPGHRTLVTHIFVRGDSYIDRDSVFGVKESLITDFMPQPAGTATPDGRAVDGSWSRARFDIVLAPGD</sequence>
<name>A0A1X0ASQ0_9MYCO</name>
<evidence type="ECO:0000256" key="6">
    <source>
        <dbReference type="ARBA" id="ARBA00023004"/>
    </source>
</evidence>
<dbReference type="Pfam" id="PF00775">
    <property type="entry name" value="Dioxygenase_C"/>
    <property type="match status" value="1"/>
</dbReference>
<dbReference type="EMBL" id="MVHF01000022">
    <property type="protein sequence ID" value="ORA33082.1"/>
    <property type="molecule type" value="Genomic_DNA"/>
</dbReference>
<dbReference type="OrthoDB" id="9800887at2"/>
<comment type="caution">
    <text evidence="8">The sequence shown here is derived from an EMBL/GenBank/DDBJ whole genome shotgun (WGS) entry which is preliminary data.</text>
</comment>
<dbReference type="AlphaFoldDB" id="A0A1X0ASQ0"/>
<dbReference type="Proteomes" id="UP000192448">
    <property type="component" value="Unassembled WGS sequence"/>
</dbReference>
<gene>
    <name evidence="8" type="ORF">BST13_20940</name>
</gene>
<comment type="similarity">
    <text evidence="2">Belongs to the intradiol ring-cleavage dioxygenase family.</text>
</comment>
<dbReference type="InterPro" id="IPR039390">
    <property type="entry name" value="1_2-HQD/HQD"/>
</dbReference>
<keyword evidence="4 8" id="KW-0223">Dioxygenase</keyword>
<dbReference type="SUPFAM" id="SSF49482">
    <property type="entry name" value="Aromatic compound dioxygenase"/>
    <property type="match status" value="1"/>
</dbReference>
<dbReference type="InterPro" id="IPR015889">
    <property type="entry name" value="Intradiol_dOase_core"/>
</dbReference>
<comment type="cofactor">
    <cofactor evidence="1">
        <name>Fe(3+)</name>
        <dbReference type="ChEBI" id="CHEBI:29034"/>
    </cofactor>
</comment>
<dbReference type="GO" id="GO:0018576">
    <property type="term" value="F:catechol 1,2-dioxygenase activity"/>
    <property type="evidence" value="ECO:0007669"/>
    <property type="project" value="InterPro"/>
</dbReference>
<dbReference type="InterPro" id="IPR007535">
    <property type="entry name" value="Catechol_dOase_N"/>
</dbReference>
<keyword evidence="6" id="KW-0408">Iron</keyword>
<proteinExistence type="inferred from homology"/>
<dbReference type="RefSeq" id="WP_083165938.1">
    <property type="nucleotide sequence ID" value="NZ_MVHF01000022.1"/>
</dbReference>
<dbReference type="PROSITE" id="PS00083">
    <property type="entry name" value="INTRADIOL_DIOXYGENAS"/>
    <property type="match status" value="1"/>
</dbReference>
<dbReference type="GO" id="GO:0009712">
    <property type="term" value="P:catechol-containing compound metabolic process"/>
    <property type="evidence" value="ECO:0007669"/>
    <property type="project" value="InterPro"/>
</dbReference>
<evidence type="ECO:0000256" key="2">
    <source>
        <dbReference type="ARBA" id="ARBA00007825"/>
    </source>
</evidence>
<dbReference type="GO" id="GO:0008199">
    <property type="term" value="F:ferric iron binding"/>
    <property type="evidence" value="ECO:0007669"/>
    <property type="project" value="InterPro"/>
</dbReference>
<keyword evidence="3" id="KW-0479">Metal-binding</keyword>
<dbReference type="PANTHER" id="PTHR33711">
    <property type="entry name" value="DIOXYGENASE, PUTATIVE (AFU_ORTHOLOGUE AFUA_2G02910)-RELATED"/>
    <property type="match status" value="1"/>
</dbReference>
<reference evidence="8 9" key="1">
    <citation type="submission" date="2017-02" db="EMBL/GenBank/DDBJ databases">
        <title>The new phylogeny of genus Mycobacterium.</title>
        <authorList>
            <person name="Tortoli E."/>
            <person name="Trovato A."/>
            <person name="Cirillo D.M."/>
        </authorList>
    </citation>
    <scope>NUCLEOTIDE SEQUENCE [LARGE SCALE GENOMIC DNA]</scope>
    <source>
        <strain evidence="8 9">RW6</strain>
    </source>
</reference>
<dbReference type="CDD" id="cd03461">
    <property type="entry name" value="1_2-HQD"/>
    <property type="match status" value="1"/>
</dbReference>
<organism evidence="8 9">
    <name type="scientific">Mycobacterium aquaticum</name>
    <dbReference type="NCBI Taxonomy" id="1927124"/>
    <lineage>
        <taxon>Bacteria</taxon>
        <taxon>Bacillati</taxon>
        <taxon>Actinomycetota</taxon>
        <taxon>Actinomycetes</taxon>
        <taxon>Mycobacteriales</taxon>
        <taxon>Mycobacteriaceae</taxon>
        <taxon>Mycobacterium</taxon>
    </lineage>
</organism>
<dbReference type="PANTHER" id="PTHR33711:SF7">
    <property type="entry name" value="INTRADIOL RING-CLEAVAGE DIOXYGENASES DOMAIN-CONTAINING PROTEIN-RELATED"/>
    <property type="match status" value="1"/>
</dbReference>
<evidence type="ECO:0000313" key="9">
    <source>
        <dbReference type="Proteomes" id="UP000192448"/>
    </source>
</evidence>
<protein>
    <submittedName>
        <fullName evidence="8">Hydroxyquinol 1,2-dioxygenase</fullName>
    </submittedName>
</protein>
<feature type="domain" description="Intradiol ring-cleavage dioxygenases" evidence="7">
    <location>
        <begin position="134"/>
        <end position="162"/>
    </location>
</feature>
<dbReference type="InterPro" id="IPR050770">
    <property type="entry name" value="Intradiol_RC_Dioxygenase"/>
</dbReference>
<evidence type="ECO:0000256" key="1">
    <source>
        <dbReference type="ARBA" id="ARBA00001965"/>
    </source>
</evidence>
<keyword evidence="5" id="KW-0560">Oxidoreductase</keyword>
<dbReference type="Gene3D" id="2.60.130.10">
    <property type="entry name" value="Aromatic compound dioxygenase"/>
    <property type="match status" value="1"/>
</dbReference>
<dbReference type="Pfam" id="PF04444">
    <property type="entry name" value="Dioxygenase_N"/>
    <property type="match status" value="1"/>
</dbReference>
<accession>A0A1X0ASQ0</accession>